<dbReference type="PANTHER" id="PTHR13994:SF13">
    <property type="entry name" value="FI03680P"/>
    <property type="match status" value="1"/>
</dbReference>
<dbReference type="InterPro" id="IPR020084">
    <property type="entry name" value="NUDIX_hydrolase_CS"/>
</dbReference>
<dbReference type="Gene3D" id="3.40.630.30">
    <property type="match status" value="1"/>
</dbReference>
<evidence type="ECO:0000256" key="2">
    <source>
        <dbReference type="ARBA" id="ARBA00022801"/>
    </source>
</evidence>
<dbReference type="Gene3D" id="3.90.79.10">
    <property type="entry name" value="Nucleoside Triphosphate Pyrophosphohydrolase"/>
    <property type="match status" value="1"/>
</dbReference>
<feature type="domain" description="Nudix hydrolase" evidence="3">
    <location>
        <begin position="142"/>
        <end position="272"/>
    </location>
</feature>
<dbReference type="Pfam" id="PF00293">
    <property type="entry name" value="NUDIX"/>
    <property type="match status" value="1"/>
</dbReference>
<dbReference type="GO" id="GO:0047631">
    <property type="term" value="F:ADP-ribose diphosphatase activity"/>
    <property type="evidence" value="ECO:0007669"/>
    <property type="project" value="TreeGrafter"/>
</dbReference>
<dbReference type="Proteomes" id="UP000789595">
    <property type="component" value="Unassembled WGS sequence"/>
</dbReference>
<sequence>MHVRLARIGARAAARLCSRRQLSAARRASSTAACSVVAAAVAVAAGTTVAACAFDESPRDAYGGITVIVRETDDFEAALTASLDRWRRDGVRGVWLEVPAALVKYLPSILDRGFRLRGGDATHVLCCAWLPGGESPLPPGPTHQVGVGAVVTDRAGRLLLVQEAVGPAQGRWKLPTGLCEANEDVGTAAAREVREETGLDVRPAEVLAVRHSHGFHRGVSDVFFCVRCEVIDEGAVLTPQPGEIARVAWRPVADAHDAATPAWRRIYDVASTGSGLRADTYPGRAGATATCIYSSG</sequence>
<dbReference type="OrthoDB" id="447842at2759"/>
<dbReference type="InterPro" id="IPR040618">
    <property type="entry name" value="Pre-Nudix"/>
</dbReference>
<comment type="similarity">
    <text evidence="1">Belongs to the Nudix hydrolase family.</text>
</comment>
<comment type="caution">
    <text evidence="4">The sequence shown here is derived from an EMBL/GenBank/DDBJ whole genome shotgun (WGS) entry which is preliminary data.</text>
</comment>
<dbReference type="PROSITE" id="PS00893">
    <property type="entry name" value="NUDIX_BOX"/>
    <property type="match status" value="1"/>
</dbReference>
<dbReference type="Pfam" id="PF18290">
    <property type="entry name" value="Nudix_hydro"/>
    <property type="match status" value="1"/>
</dbReference>
<evidence type="ECO:0000313" key="4">
    <source>
        <dbReference type="EMBL" id="CAH0373555.1"/>
    </source>
</evidence>
<dbReference type="SUPFAM" id="SSF55811">
    <property type="entry name" value="Nudix"/>
    <property type="match status" value="1"/>
</dbReference>
<dbReference type="PANTHER" id="PTHR13994">
    <property type="entry name" value="NUDIX HYDROLASE RELATED"/>
    <property type="match status" value="1"/>
</dbReference>
<dbReference type="PROSITE" id="PS51462">
    <property type="entry name" value="NUDIX"/>
    <property type="match status" value="1"/>
</dbReference>
<evidence type="ECO:0000256" key="1">
    <source>
        <dbReference type="ARBA" id="ARBA00005582"/>
    </source>
</evidence>
<dbReference type="EMBL" id="CAKKNE010000004">
    <property type="protein sequence ID" value="CAH0373555.1"/>
    <property type="molecule type" value="Genomic_DNA"/>
</dbReference>
<gene>
    <name evidence="4" type="ORF">PECAL_4P07630</name>
</gene>
<keyword evidence="2" id="KW-0378">Hydrolase</keyword>
<reference evidence="4" key="1">
    <citation type="submission" date="2021-11" db="EMBL/GenBank/DDBJ databases">
        <authorList>
            <consortium name="Genoscope - CEA"/>
            <person name="William W."/>
        </authorList>
    </citation>
    <scope>NUCLEOTIDE SEQUENCE</scope>
</reference>
<keyword evidence="5" id="KW-1185">Reference proteome</keyword>
<dbReference type="GO" id="GO:0035529">
    <property type="term" value="F:NADH pyrophosphatase activity"/>
    <property type="evidence" value="ECO:0007669"/>
    <property type="project" value="TreeGrafter"/>
</dbReference>
<organism evidence="4 5">
    <name type="scientific">Pelagomonas calceolata</name>
    <dbReference type="NCBI Taxonomy" id="35677"/>
    <lineage>
        <taxon>Eukaryota</taxon>
        <taxon>Sar</taxon>
        <taxon>Stramenopiles</taxon>
        <taxon>Ochrophyta</taxon>
        <taxon>Pelagophyceae</taxon>
        <taxon>Pelagomonadales</taxon>
        <taxon>Pelagomonadaceae</taxon>
        <taxon>Pelagomonas</taxon>
    </lineage>
</organism>
<dbReference type="AlphaFoldDB" id="A0A8J2X0G7"/>
<dbReference type="InterPro" id="IPR003293">
    <property type="entry name" value="Nudix_hydrolase6-like"/>
</dbReference>
<dbReference type="InterPro" id="IPR015797">
    <property type="entry name" value="NUDIX_hydrolase-like_dom_sf"/>
</dbReference>
<protein>
    <recommendedName>
        <fullName evidence="3">Nudix hydrolase domain-containing protein</fullName>
    </recommendedName>
</protein>
<name>A0A8J2X0G7_9STRA</name>
<dbReference type="InterPro" id="IPR000086">
    <property type="entry name" value="NUDIX_hydrolase_dom"/>
</dbReference>
<dbReference type="GO" id="GO:0051287">
    <property type="term" value="F:NAD binding"/>
    <property type="evidence" value="ECO:0007669"/>
    <property type="project" value="TreeGrafter"/>
</dbReference>
<evidence type="ECO:0000259" key="3">
    <source>
        <dbReference type="PROSITE" id="PS51462"/>
    </source>
</evidence>
<evidence type="ECO:0000313" key="5">
    <source>
        <dbReference type="Proteomes" id="UP000789595"/>
    </source>
</evidence>
<proteinExistence type="inferred from homology"/>
<accession>A0A8J2X0G7</accession>